<gene>
    <name evidence="2" type="ORF">ACFPU1_04680</name>
</gene>
<dbReference type="RefSeq" id="WP_100399281.1">
    <property type="nucleotide sequence ID" value="NZ_JBHSOZ010000003.1"/>
</dbReference>
<dbReference type="Proteomes" id="UP001596142">
    <property type="component" value="Unassembled WGS sequence"/>
</dbReference>
<dbReference type="SUPFAM" id="SSF54292">
    <property type="entry name" value="2Fe-2S ferredoxin-like"/>
    <property type="match status" value="1"/>
</dbReference>
<dbReference type="CDD" id="cd00207">
    <property type="entry name" value="fer2"/>
    <property type="match status" value="1"/>
</dbReference>
<dbReference type="InterPro" id="IPR001041">
    <property type="entry name" value="2Fe-2S_ferredoxin-type"/>
</dbReference>
<name>A0ABW0YP05_9BACI</name>
<dbReference type="InterPro" id="IPR006058">
    <property type="entry name" value="2Fe2S_fd_BS"/>
</dbReference>
<protein>
    <submittedName>
        <fullName evidence="2">2Fe-2S iron-sulfur cluster-binding protein</fullName>
    </submittedName>
</protein>
<evidence type="ECO:0000259" key="1">
    <source>
        <dbReference type="PROSITE" id="PS51085"/>
    </source>
</evidence>
<dbReference type="Gene3D" id="3.10.20.30">
    <property type="match status" value="1"/>
</dbReference>
<dbReference type="PROSITE" id="PS51085">
    <property type="entry name" value="2FE2S_FER_2"/>
    <property type="match status" value="1"/>
</dbReference>
<comment type="caution">
    <text evidence="2">The sequence shown here is derived from an EMBL/GenBank/DDBJ whole genome shotgun (WGS) entry which is preliminary data.</text>
</comment>
<sequence>MAIIKIKNTDRQLEVEDNSNILRNSLRYDGDVPNRCGGGYCGTCLVKIEDGSENLDNIKPAEKKKVGEDLLEEGYRLACQTFVVKDEITLSWDKEMTKKVQRQKVKKVST</sequence>
<dbReference type="InterPro" id="IPR036010">
    <property type="entry name" value="2Fe-2S_ferredoxin-like_sf"/>
</dbReference>
<keyword evidence="3" id="KW-1185">Reference proteome</keyword>
<feature type="domain" description="2Fe-2S ferredoxin-type" evidence="1">
    <location>
        <begin position="2"/>
        <end position="96"/>
    </location>
</feature>
<accession>A0ABW0YP05</accession>
<reference evidence="3" key="1">
    <citation type="journal article" date="2019" name="Int. J. Syst. Evol. Microbiol.">
        <title>The Global Catalogue of Microorganisms (GCM) 10K type strain sequencing project: providing services to taxonomists for standard genome sequencing and annotation.</title>
        <authorList>
            <consortium name="The Broad Institute Genomics Platform"/>
            <consortium name="The Broad Institute Genome Sequencing Center for Infectious Disease"/>
            <person name="Wu L."/>
            <person name="Ma J."/>
        </authorList>
    </citation>
    <scope>NUCLEOTIDE SEQUENCE [LARGE SCALE GENOMIC DNA]</scope>
    <source>
        <strain evidence="3">CECT 7184</strain>
    </source>
</reference>
<evidence type="ECO:0000313" key="3">
    <source>
        <dbReference type="Proteomes" id="UP001596142"/>
    </source>
</evidence>
<dbReference type="Pfam" id="PF00111">
    <property type="entry name" value="Fer2"/>
    <property type="match status" value="1"/>
</dbReference>
<evidence type="ECO:0000313" key="2">
    <source>
        <dbReference type="EMBL" id="MFC5712064.1"/>
    </source>
</evidence>
<dbReference type="PROSITE" id="PS00197">
    <property type="entry name" value="2FE2S_FER_1"/>
    <property type="match status" value="1"/>
</dbReference>
<proteinExistence type="predicted"/>
<organism evidence="2 3">
    <name type="scientific">Thalassorhabdus alkalitolerans</name>
    <dbReference type="NCBI Taxonomy" id="2282697"/>
    <lineage>
        <taxon>Bacteria</taxon>
        <taxon>Bacillati</taxon>
        <taxon>Bacillota</taxon>
        <taxon>Bacilli</taxon>
        <taxon>Bacillales</taxon>
        <taxon>Bacillaceae</taxon>
        <taxon>Thalassorhabdus</taxon>
    </lineage>
</organism>
<dbReference type="EMBL" id="JBHSOZ010000003">
    <property type="protein sequence ID" value="MFC5712064.1"/>
    <property type="molecule type" value="Genomic_DNA"/>
</dbReference>
<dbReference type="InterPro" id="IPR012675">
    <property type="entry name" value="Beta-grasp_dom_sf"/>
</dbReference>